<accession>A0AAD2FJI3</accession>
<evidence type="ECO:0000313" key="2">
    <source>
        <dbReference type="Proteomes" id="UP001295423"/>
    </source>
</evidence>
<reference evidence="1" key="1">
    <citation type="submission" date="2023-08" db="EMBL/GenBank/DDBJ databases">
        <authorList>
            <person name="Audoor S."/>
            <person name="Bilcke G."/>
        </authorList>
    </citation>
    <scope>NUCLEOTIDE SEQUENCE</scope>
</reference>
<dbReference type="AlphaFoldDB" id="A0AAD2FJI3"/>
<dbReference type="Proteomes" id="UP001295423">
    <property type="component" value="Unassembled WGS sequence"/>
</dbReference>
<comment type="caution">
    <text evidence="1">The sequence shown here is derived from an EMBL/GenBank/DDBJ whole genome shotgun (WGS) entry which is preliminary data.</text>
</comment>
<dbReference type="EMBL" id="CAKOGP040001113">
    <property type="protein sequence ID" value="CAJ1943409.1"/>
    <property type="molecule type" value="Genomic_DNA"/>
</dbReference>
<sequence>MNNNKSNESILLAQNESGEQMIEFALLFLTVPDLRNVATINRHFSKHVPNRQDVWKVILEWFERANPLMSVDNPPSCEDMRSARQGPSFWPAMRGSMLPPSFRPTSIPPYIRPTSIPRQEQSFWPRMVDWLIPQSFRSISRVTLGHPQAFPLRNDPRLSPSFSHESNFEKLMAIQAYAKAFEDMCDSNSMMTIQNSNTSPGELDEDGVGMVLSCVTHSQQGRVEDPSVTIYSGEDLDVLVLGFMTSCYPRVKLRLLYPLDFNFEQGQVERAAASGHCLLNYTERRP</sequence>
<proteinExistence type="predicted"/>
<organism evidence="1 2">
    <name type="scientific">Cylindrotheca closterium</name>
    <dbReference type="NCBI Taxonomy" id="2856"/>
    <lineage>
        <taxon>Eukaryota</taxon>
        <taxon>Sar</taxon>
        <taxon>Stramenopiles</taxon>
        <taxon>Ochrophyta</taxon>
        <taxon>Bacillariophyta</taxon>
        <taxon>Bacillariophyceae</taxon>
        <taxon>Bacillariophycidae</taxon>
        <taxon>Bacillariales</taxon>
        <taxon>Bacillariaceae</taxon>
        <taxon>Cylindrotheca</taxon>
    </lineage>
</organism>
<evidence type="ECO:0000313" key="1">
    <source>
        <dbReference type="EMBL" id="CAJ1943409.1"/>
    </source>
</evidence>
<evidence type="ECO:0008006" key="3">
    <source>
        <dbReference type="Google" id="ProtNLM"/>
    </source>
</evidence>
<gene>
    <name evidence="1" type="ORF">CYCCA115_LOCUS8425</name>
</gene>
<name>A0AAD2FJI3_9STRA</name>
<keyword evidence="2" id="KW-1185">Reference proteome</keyword>
<protein>
    <recommendedName>
        <fullName evidence="3">F-box domain-containing protein</fullName>
    </recommendedName>
</protein>